<name>A0A1H8BAK8_STRJI</name>
<sequence>MDSRNLWYLAGQQAERYSPAEDYPARRWGQAVREAASLIEPGLPEHYSYGPFVPALDVLALALFSREDFDPGHNPAPHVIADMLAAPDAEEQIRDGLAARGHTASDDPLLAMLSHLTHQKQWDPSWDALPSFEQPYPGTAFRWAVGWADYWLRNRALQAG</sequence>
<keyword evidence="2" id="KW-1185">Reference proteome</keyword>
<gene>
    <name evidence="1" type="ORF">SAMN05414137_1599</name>
</gene>
<dbReference type="STRING" id="235985.SAMN05414137_1599"/>
<dbReference type="AlphaFoldDB" id="A0A1H8BAK8"/>
<evidence type="ECO:0000313" key="1">
    <source>
        <dbReference type="EMBL" id="SEM79048.1"/>
    </source>
</evidence>
<organism evidence="1 2">
    <name type="scientific">Streptacidiphilus jiangxiensis</name>
    <dbReference type="NCBI Taxonomy" id="235985"/>
    <lineage>
        <taxon>Bacteria</taxon>
        <taxon>Bacillati</taxon>
        <taxon>Actinomycetota</taxon>
        <taxon>Actinomycetes</taxon>
        <taxon>Kitasatosporales</taxon>
        <taxon>Streptomycetaceae</taxon>
        <taxon>Streptacidiphilus</taxon>
    </lineage>
</organism>
<protein>
    <submittedName>
        <fullName evidence="1">Uncharacterized protein</fullName>
    </submittedName>
</protein>
<dbReference type="RefSeq" id="WP_042449668.1">
    <property type="nucleotide sequence ID" value="NZ_BBPN01000016.1"/>
</dbReference>
<reference evidence="2" key="1">
    <citation type="submission" date="2016-10" db="EMBL/GenBank/DDBJ databases">
        <authorList>
            <person name="Varghese N."/>
        </authorList>
    </citation>
    <scope>NUCLEOTIDE SEQUENCE [LARGE SCALE GENOMIC DNA]</scope>
    <source>
        <strain evidence="2">DSM 45096 / BCRC 16803 / CGMCC 4.1857 / CIP 109030 / JCM 12277 / KCTC 19219 / NBRC 100920 / 33214</strain>
    </source>
</reference>
<evidence type="ECO:0000313" key="2">
    <source>
        <dbReference type="Proteomes" id="UP000183015"/>
    </source>
</evidence>
<dbReference type="Proteomes" id="UP000183015">
    <property type="component" value="Unassembled WGS sequence"/>
</dbReference>
<proteinExistence type="predicted"/>
<accession>A0A1H8BAK8</accession>
<dbReference type="EMBL" id="FOAZ01000059">
    <property type="protein sequence ID" value="SEM79048.1"/>
    <property type="molecule type" value="Genomic_DNA"/>
</dbReference>